<name>A0A9X4LPD5_9BURK</name>
<gene>
    <name evidence="1" type="ORF">EXJ73_16140</name>
</gene>
<evidence type="ECO:0000313" key="1">
    <source>
        <dbReference type="EMBL" id="MDG0863993.1"/>
    </source>
</evidence>
<keyword evidence="2" id="KW-1185">Reference proteome</keyword>
<accession>A0A9X4LPD5</accession>
<comment type="caution">
    <text evidence="1">The sequence shown here is derived from an EMBL/GenBank/DDBJ whole genome shotgun (WGS) entry which is preliminary data.</text>
</comment>
<sequence length="171" mass="19537">MKLFVATSQNPDVEGAMRNLSELASRMEHARKAGCWIEAISLRLQYQDMWLRTYFENSGPKEERQREFGRLLRQCFEQGLHKALYDRLARFNKARIQAIHGFMVGSIAYGDLQTVVTDSDGLSEDLAEFVLLNSGQVVTLQDLEGRHANRGDQIFHLPSCIEHLRGRGPML</sequence>
<dbReference type="AlphaFoldDB" id="A0A9X4LPD5"/>
<proteinExistence type="predicted"/>
<protein>
    <submittedName>
        <fullName evidence="1">Uncharacterized protein</fullName>
    </submittedName>
</protein>
<dbReference type="RefSeq" id="WP_268153539.1">
    <property type="nucleotide sequence ID" value="NZ_JAPPUW010000024.1"/>
</dbReference>
<dbReference type="EMBL" id="SGUG01000025">
    <property type="protein sequence ID" value="MDG0863993.1"/>
    <property type="molecule type" value="Genomic_DNA"/>
</dbReference>
<dbReference type="Proteomes" id="UP001152766">
    <property type="component" value="Unassembled WGS sequence"/>
</dbReference>
<reference evidence="1" key="1">
    <citation type="submission" date="2019-02" db="EMBL/GenBank/DDBJ databases">
        <title>Draft genome of the type strain Pelomonas aquatica CCUG 52575T.</title>
        <authorList>
            <person name="Gomila M."/>
            <person name="Lalucat J."/>
        </authorList>
    </citation>
    <scope>NUCLEOTIDE SEQUENCE</scope>
    <source>
        <strain evidence="1">CCUG 52575</strain>
    </source>
</reference>
<evidence type="ECO:0000313" key="2">
    <source>
        <dbReference type="Proteomes" id="UP001152766"/>
    </source>
</evidence>
<organism evidence="1 2">
    <name type="scientific">Pelomonas aquatica</name>
    <dbReference type="NCBI Taxonomy" id="431058"/>
    <lineage>
        <taxon>Bacteria</taxon>
        <taxon>Pseudomonadati</taxon>
        <taxon>Pseudomonadota</taxon>
        <taxon>Betaproteobacteria</taxon>
        <taxon>Burkholderiales</taxon>
        <taxon>Sphaerotilaceae</taxon>
        <taxon>Roseateles</taxon>
    </lineage>
</organism>